<proteinExistence type="predicted"/>
<keyword evidence="2" id="KW-1185">Reference proteome</keyword>
<accession>A0A4Y8CP04</accession>
<dbReference type="OrthoDB" id="5326346at2759"/>
<organism evidence="1 2">
    <name type="scientific">Botryotinia calthae</name>
    <dbReference type="NCBI Taxonomy" id="38488"/>
    <lineage>
        <taxon>Eukaryota</taxon>
        <taxon>Fungi</taxon>
        <taxon>Dikarya</taxon>
        <taxon>Ascomycota</taxon>
        <taxon>Pezizomycotina</taxon>
        <taxon>Leotiomycetes</taxon>
        <taxon>Helotiales</taxon>
        <taxon>Sclerotiniaceae</taxon>
        <taxon>Botryotinia</taxon>
    </lineage>
</organism>
<dbReference type="EMBL" id="PHWZ01000501">
    <property type="protein sequence ID" value="TEY38079.1"/>
    <property type="molecule type" value="Genomic_DNA"/>
</dbReference>
<reference evidence="1 2" key="1">
    <citation type="submission" date="2017-11" db="EMBL/GenBank/DDBJ databases">
        <title>Comparative genomics of Botrytis spp.</title>
        <authorList>
            <person name="Valero-Jimenez C.A."/>
            <person name="Tapia P."/>
            <person name="Veloso J."/>
            <person name="Silva-Moreno E."/>
            <person name="Staats M."/>
            <person name="Valdes J.H."/>
            <person name="Van Kan J.A.L."/>
        </authorList>
    </citation>
    <scope>NUCLEOTIDE SEQUENCE [LARGE SCALE GENOMIC DNA]</scope>
    <source>
        <strain evidence="1 2">MUCL2830</strain>
    </source>
</reference>
<evidence type="ECO:0000313" key="2">
    <source>
        <dbReference type="Proteomes" id="UP000297299"/>
    </source>
</evidence>
<dbReference type="Proteomes" id="UP000297299">
    <property type="component" value="Unassembled WGS sequence"/>
</dbReference>
<protein>
    <submittedName>
        <fullName evidence="1">Uncharacterized protein</fullName>
    </submittedName>
</protein>
<dbReference type="STRING" id="38488.A0A4Y8CP04"/>
<comment type="caution">
    <text evidence="1">The sequence shown here is derived from an EMBL/GenBank/DDBJ whole genome shotgun (WGS) entry which is preliminary data.</text>
</comment>
<evidence type="ECO:0000313" key="1">
    <source>
        <dbReference type="EMBL" id="TEY38079.1"/>
    </source>
</evidence>
<name>A0A4Y8CP04_9HELO</name>
<dbReference type="AlphaFoldDB" id="A0A4Y8CP04"/>
<gene>
    <name evidence="1" type="ORF">BOTCAL_0502g00070</name>
</gene>
<sequence length="89" mass="10088">MVLDNPDTPEKLIFDTNGDVLLIFTHHPVKRDVKADNDSASSHKRKAPCDKSNRVTMLVSSKHSKVSSTVFDAKLKHDRYKKEIELQAN</sequence>